<keyword evidence="9" id="KW-0413">Isomerase</keyword>
<keyword evidence="2 13" id="KW-0639">Primosome</keyword>
<dbReference type="GO" id="GO:0003677">
    <property type="term" value="F:DNA binding"/>
    <property type="evidence" value="ECO:0007669"/>
    <property type="project" value="UniProtKB-UniRule"/>
</dbReference>
<dbReference type="SUPFAM" id="SSF48024">
    <property type="entry name" value="N-terminal domain of DnaB helicase"/>
    <property type="match status" value="1"/>
</dbReference>
<keyword evidence="8 13" id="KW-0238">DNA-binding</keyword>
<keyword evidence="4 13" id="KW-0547">Nucleotide-binding</keyword>
<evidence type="ECO:0000256" key="11">
    <source>
        <dbReference type="ARBA" id="ARBA00048954"/>
    </source>
</evidence>
<keyword evidence="5 13" id="KW-0378">Hydrolase</keyword>
<comment type="similarity">
    <text evidence="1 13">Belongs to the helicase family. DnaB subfamily.</text>
</comment>
<dbReference type="InterPro" id="IPR016136">
    <property type="entry name" value="DNA_helicase_N/primase_C"/>
</dbReference>
<keyword evidence="3 13" id="KW-0235">DNA replication</keyword>
<evidence type="ECO:0000256" key="13">
    <source>
        <dbReference type="RuleBase" id="RU362085"/>
    </source>
</evidence>
<evidence type="ECO:0000256" key="7">
    <source>
        <dbReference type="ARBA" id="ARBA00022840"/>
    </source>
</evidence>
<dbReference type="GO" id="GO:0006269">
    <property type="term" value="P:DNA replication, synthesis of primer"/>
    <property type="evidence" value="ECO:0007669"/>
    <property type="project" value="UniProtKB-UniRule"/>
</dbReference>
<dbReference type="InterPro" id="IPR027417">
    <property type="entry name" value="P-loop_NTPase"/>
</dbReference>
<keyword evidence="6 13" id="KW-0347">Helicase</keyword>
<dbReference type="Proteomes" id="UP000002192">
    <property type="component" value="Chromosome"/>
</dbReference>
<dbReference type="InterPro" id="IPR007693">
    <property type="entry name" value="DNA_helicase_DnaB-like_N"/>
</dbReference>
<dbReference type="EMBL" id="BX248583">
    <property type="protein sequence ID" value="CAD83555.1"/>
    <property type="molecule type" value="Genomic_DNA"/>
</dbReference>
<evidence type="ECO:0000256" key="9">
    <source>
        <dbReference type="ARBA" id="ARBA00023235"/>
    </source>
</evidence>
<dbReference type="InterPro" id="IPR007692">
    <property type="entry name" value="DNA_helicase_DnaB"/>
</dbReference>
<dbReference type="GO" id="GO:0005524">
    <property type="term" value="F:ATP binding"/>
    <property type="evidence" value="ECO:0007669"/>
    <property type="project" value="UniProtKB-UniRule"/>
</dbReference>
<evidence type="ECO:0000256" key="1">
    <source>
        <dbReference type="ARBA" id="ARBA00008428"/>
    </source>
</evidence>
<evidence type="ECO:0000256" key="3">
    <source>
        <dbReference type="ARBA" id="ARBA00022705"/>
    </source>
</evidence>
<protein>
    <recommendedName>
        <fullName evidence="12 13">Replicative DNA helicase</fullName>
        <ecNumber evidence="12 13">5.6.2.3</ecNumber>
    </recommendedName>
</protein>
<dbReference type="NCBIfam" id="TIGR00665">
    <property type="entry name" value="DnaB"/>
    <property type="match status" value="1"/>
</dbReference>
<comment type="catalytic activity">
    <reaction evidence="11 13">
        <text>ATP + H2O = ADP + phosphate + H(+)</text>
        <dbReference type="Rhea" id="RHEA:13065"/>
        <dbReference type="ChEBI" id="CHEBI:15377"/>
        <dbReference type="ChEBI" id="CHEBI:15378"/>
        <dbReference type="ChEBI" id="CHEBI:30616"/>
        <dbReference type="ChEBI" id="CHEBI:43474"/>
        <dbReference type="ChEBI" id="CHEBI:456216"/>
        <dbReference type="EC" id="5.6.2.3"/>
    </reaction>
</comment>
<dbReference type="GO" id="GO:0042802">
    <property type="term" value="F:identical protein binding"/>
    <property type="evidence" value="ECO:0007669"/>
    <property type="project" value="UniProtKB-ARBA"/>
</dbReference>
<organism evidence="15 16">
    <name type="scientific">Blochmanniella floridana</name>
    <dbReference type="NCBI Taxonomy" id="203907"/>
    <lineage>
        <taxon>Bacteria</taxon>
        <taxon>Pseudomonadati</taxon>
        <taxon>Pseudomonadota</taxon>
        <taxon>Gammaproteobacteria</taxon>
        <taxon>Enterobacterales</taxon>
        <taxon>Enterobacteriaceae</taxon>
        <taxon>ant endosymbionts</taxon>
        <taxon>Candidatus Blochmanniella</taxon>
    </lineage>
</organism>
<accession>Q7VQT8</accession>
<dbReference type="GO" id="GO:1990077">
    <property type="term" value="C:primosome complex"/>
    <property type="evidence" value="ECO:0007669"/>
    <property type="project" value="UniProtKB-UniRule"/>
</dbReference>
<dbReference type="FunFam" id="3.40.50.300:FF:000076">
    <property type="entry name" value="Replicative DNA helicase"/>
    <property type="match status" value="1"/>
</dbReference>
<dbReference type="STRING" id="203907.Bfl027"/>
<gene>
    <name evidence="15" type="primary">dnaB</name>
    <name evidence="15" type="ordered locus">Bfl027</name>
</gene>
<dbReference type="GO" id="GO:0043139">
    <property type="term" value="F:5'-3' DNA helicase activity"/>
    <property type="evidence" value="ECO:0007669"/>
    <property type="project" value="UniProtKB-EC"/>
</dbReference>
<evidence type="ECO:0000256" key="5">
    <source>
        <dbReference type="ARBA" id="ARBA00022801"/>
    </source>
</evidence>
<dbReference type="SUPFAM" id="SSF52540">
    <property type="entry name" value="P-loop containing nucleoside triphosphate hydrolases"/>
    <property type="match status" value="1"/>
</dbReference>
<dbReference type="FunFam" id="1.10.860.10:FF:000001">
    <property type="entry name" value="Replicative DNA helicase"/>
    <property type="match status" value="1"/>
</dbReference>
<name>Q7VQT8_BLOFL</name>
<evidence type="ECO:0000256" key="12">
    <source>
        <dbReference type="NCBIfam" id="TIGR00665"/>
    </source>
</evidence>
<proteinExistence type="inferred from homology"/>
<evidence type="ECO:0000256" key="2">
    <source>
        <dbReference type="ARBA" id="ARBA00022515"/>
    </source>
</evidence>
<dbReference type="PROSITE" id="PS51199">
    <property type="entry name" value="SF4_HELICASE"/>
    <property type="match status" value="1"/>
</dbReference>
<evidence type="ECO:0000256" key="4">
    <source>
        <dbReference type="ARBA" id="ARBA00022741"/>
    </source>
</evidence>
<evidence type="ECO:0000313" key="15">
    <source>
        <dbReference type="EMBL" id="CAD83555.1"/>
    </source>
</evidence>
<dbReference type="GO" id="GO:0016887">
    <property type="term" value="F:ATP hydrolysis activity"/>
    <property type="evidence" value="ECO:0007669"/>
    <property type="project" value="RHEA"/>
</dbReference>
<comment type="function">
    <text evidence="10 13">The main replicative DNA helicase, it participates in initiation and elongation during chromosome replication. Travels ahead of the DNA replisome, separating dsDNA into templates for DNA synthesis. A processive ATP-dependent 5'-3' DNA helicase it has DNA-dependent ATPase activity.</text>
</comment>
<keyword evidence="7 13" id="KW-0067">ATP-binding</keyword>
<keyword evidence="16" id="KW-1185">Reference proteome</keyword>
<dbReference type="NCBIfam" id="NF004384">
    <property type="entry name" value="PRK05748.1"/>
    <property type="match status" value="1"/>
</dbReference>
<dbReference type="PANTHER" id="PTHR30153:SF2">
    <property type="entry name" value="REPLICATIVE DNA HELICASE"/>
    <property type="match status" value="1"/>
</dbReference>
<evidence type="ECO:0000256" key="8">
    <source>
        <dbReference type="ARBA" id="ARBA00023125"/>
    </source>
</evidence>
<dbReference type="KEGG" id="bfl:Bfl027"/>
<dbReference type="Pfam" id="PF00772">
    <property type="entry name" value="DnaB"/>
    <property type="match status" value="1"/>
</dbReference>
<dbReference type="PANTHER" id="PTHR30153">
    <property type="entry name" value="REPLICATIVE DNA HELICASE DNAB"/>
    <property type="match status" value="1"/>
</dbReference>
<sequence>MLKKKYIKNSNIVRDDQINNIKILPYSLEAEQSVLGSLMLDNEKWDEVFTQIVSDDFFNYAHRIIFLEMQRLLESNSPIDLITLSESLEIQGKLESVGGFGYLAELSKNVPSVSNINAYTNIVKERSTIRSIITTANEIANAGYNTQGRSSEELLDFAESLIFSISRSRNDKFFTPKSIDHILYDTISHLDQAHGNIRDGITGISSGYIDLDKKTHGLHKSDLIIIAARPAMGKTAFAMNLCEHVAMTELKPVLIFSLEMTGEQIVMRMLSSLSRVDYIRIRTGQLNSEDRSRISSTIELLLEKRNLYIDDSSYLTPTDVRGRSRRLFREHDGLSLIMIDYLQLMRVPTLANNRTLEISEISRSLKALAKELKVPVIAISQLNRSLEQRVDKHPINSDLRESGSIEQDADLILFIYRDELYNENSDMKGIAEIILGKQRNGPVGTVRLIFNGKWTRFDNYVDLNQY</sequence>
<feature type="domain" description="SF4 helicase" evidence="14">
    <location>
        <begin position="197"/>
        <end position="464"/>
    </location>
</feature>
<dbReference type="CDD" id="cd00984">
    <property type="entry name" value="DnaB_C"/>
    <property type="match status" value="1"/>
</dbReference>
<evidence type="ECO:0000256" key="10">
    <source>
        <dbReference type="ARBA" id="ARBA00044932"/>
    </source>
</evidence>
<dbReference type="InterPro" id="IPR036185">
    <property type="entry name" value="DNA_heli_DnaB-like_N_sf"/>
</dbReference>
<dbReference type="Gene3D" id="1.10.860.10">
    <property type="entry name" value="DNAb Helicase, Chain A"/>
    <property type="match status" value="1"/>
</dbReference>
<dbReference type="Gene3D" id="3.40.50.300">
    <property type="entry name" value="P-loop containing nucleotide triphosphate hydrolases"/>
    <property type="match status" value="1"/>
</dbReference>
<dbReference type="AlphaFoldDB" id="Q7VQT8"/>
<evidence type="ECO:0000256" key="6">
    <source>
        <dbReference type="ARBA" id="ARBA00022806"/>
    </source>
</evidence>
<dbReference type="HOGENOM" id="CLU_005373_0_0_6"/>
<dbReference type="eggNOG" id="COG0305">
    <property type="taxonomic scope" value="Bacteria"/>
</dbReference>
<dbReference type="OrthoDB" id="9773982at2"/>
<dbReference type="GO" id="GO:0005829">
    <property type="term" value="C:cytosol"/>
    <property type="evidence" value="ECO:0007669"/>
    <property type="project" value="TreeGrafter"/>
</dbReference>
<dbReference type="InterPro" id="IPR007694">
    <property type="entry name" value="DNA_helicase_DnaB-like_C"/>
</dbReference>
<evidence type="ECO:0000313" key="16">
    <source>
        <dbReference type="Proteomes" id="UP000002192"/>
    </source>
</evidence>
<dbReference type="Pfam" id="PF03796">
    <property type="entry name" value="DnaB_C"/>
    <property type="match status" value="1"/>
</dbReference>
<reference evidence="15 16" key="1">
    <citation type="journal article" date="2003" name="Proc. Natl. Acad. Sci. U.S.A.">
        <title>The genome sequence of Blochmannia floridanus: comparative analysis of reduced genomes.</title>
        <authorList>
            <person name="Gil R."/>
            <person name="Silva F.J."/>
            <person name="Zientz E."/>
            <person name="Delmotte F."/>
            <person name="Gonzalez-Candelas F."/>
            <person name="Latorre A."/>
            <person name="Rausell C."/>
            <person name="Kramerbeek J."/>
            <person name="Gadau J."/>
            <person name="Hoelldobler B."/>
            <person name="van Ham R.C.H.J."/>
            <person name="Gross R."/>
            <person name="Moya A."/>
        </authorList>
    </citation>
    <scope>NUCLEOTIDE SEQUENCE [LARGE SCALE GENOMIC DNA]</scope>
</reference>
<evidence type="ECO:0000259" key="14">
    <source>
        <dbReference type="PROSITE" id="PS51199"/>
    </source>
</evidence>
<dbReference type="EC" id="5.6.2.3" evidence="12 13"/>